<accession>A0ABY4ZVN0</accession>
<dbReference type="Proteomes" id="UP001057520">
    <property type="component" value="Chromosome"/>
</dbReference>
<protein>
    <submittedName>
        <fullName evidence="3">Class I SAM-dependent methyltransferase</fullName>
    </submittedName>
</protein>
<keyword evidence="4" id="KW-1185">Reference proteome</keyword>
<dbReference type="GO" id="GO:0008168">
    <property type="term" value="F:methyltransferase activity"/>
    <property type="evidence" value="ECO:0007669"/>
    <property type="project" value="UniProtKB-KW"/>
</dbReference>
<proteinExistence type="predicted"/>
<dbReference type="PANTHER" id="PTHR12049:SF7">
    <property type="entry name" value="PROTEIN ARGININE METHYLTRANSFERASE NDUFAF7, MITOCHONDRIAL"/>
    <property type="match status" value="1"/>
</dbReference>
<dbReference type="InterPro" id="IPR038375">
    <property type="entry name" value="NDUFAF7_sf"/>
</dbReference>
<organism evidence="3 4">
    <name type="scientific">Caulobacter segnis</name>
    <dbReference type="NCBI Taxonomy" id="88688"/>
    <lineage>
        <taxon>Bacteria</taxon>
        <taxon>Pseudomonadati</taxon>
        <taxon>Pseudomonadota</taxon>
        <taxon>Alphaproteobacteria</taxon>
        <taxon>Caulobacterales</taxon>
        <taxon>Caulobacteraceae</taxon>
        <taxon>Caulobacter</taxon>
    </lineage>
</organism>
<keyword evidence="1 3" id="KW-0489">Methyltransferase</keyword>
<dbReference type="InterPro" id="IPR029063">
    <property type="entry name" value="SAM-dependent_MTases_sf"/>
</dbReference>
<dbReference type="GO" id="GO:0032259">
    <property type="term" value="P:methylation"/>
    <property type="evidence" value="ECO:0007669"/>
    <property type="project" value="UniProtKB-KW"/>
</dbReference>
<dbReference type="EMBL" id="CP096040">
    <property type="protein sequence ID" value="USQ96768.1"/>
    <property type="molecule type" value="Genomic_DNA"/>
</dbReference>
<dbReference type="PANTHER" id="PTHR12049">
    <property type="entry name" value="PROTEIN ARGININE METHYLTRANSFERASE NDUFAF7, MITOCHONDRIAL"/>
    <property type="match status" value="1"/>
</dbReference>
<dbReference type="SUPFAM" id="SSF53335">
    <property type="entry name" value="S-adenosyl-L-methionine-dependent methyltransferases"/>
    <property type="match status" value="1"/>
</dbReference>
<evidence type="ECO:0000313" key="4">
    <source>
        <dbReference type="Proteomes" id="UP001057520"/>
    </source>
</evidence>
<dbReference type="Pfam" id="PF02636">
    <property type="entry name" value="Methyltransf_28"/>
    <property type="match status" value="1"/>
</dbReference>
<dbReference type="Gene3D" id="3.40.50.12710">
    <property type="match status" value="1"/>
</dbReference>
<dbReference type="InterPro" id="IPR003788">
    <property type="entry name" value="NDUFAF7"/>
</dbReference>
<name>A0ABY4ZVN0_9CAUL</name>
<sequence length="391" mass="41403">MSLLDRLKAQIAQDGPIGVPEFFTRCLHDPRDGYYATRPALGGLGGDGGDFITAPLVSQMFGELIGLWMLETWTRMGRPAPFRLVEMGPGDGTLMSDLLRAGRLEPAFLAAAEVWLVEVSRPLRAKQAAKLGDMPHWASRLDGVPGGAPMILVANELLDCLPARQFVRTETGWAERVIGLSDDGELAFGLKSLGKISLPLDGGGVGVGVIAAFDEARRRQAAATEVTPIPNPSPIEGEGSIWESSPAQAALASDIAHRLVTDGGAALLIDYGRAQPEAGDTLQAIQNHRKVDPLKTAGLADLTVWVDFPAVVAAARETGAKAGPILTQAEFLLALGIEARAQALAEARPDRADQLARQLDRLVGKAQMGALFKVACLCAPDLSPPLFEDAT</sequence>
<gene>
    <name evidence="3" type="ORF">MZV50_04075</name>
</gene>
<evidence type="ECO:0000256" key="2">
    <source>
        <dbReference type="ARBA" id="ARBA00022679"/>
    </source>
</evidence>
<evidence type="ECO:0000256" key="1">
    <source>
        <dbReference type="ARBA" id="ARBA00022603"/>
    </source>
</evidence>
<keyword evidence="2" id="KW-0808">Transferase</keyword>
<evidence type="ECO:0000313" key="3">
    <source>
        <dbReference type="EMBL" id="USQ96768.1"/>
    </source>
</evidence>
<reference evidence="3 4" key="1">
    <citation type="submission" date="2022-04" db="EMBL/GenBank/DDBJ databases">
        <title>Genome sequence of soybean root-associated Caulobacter segnis RL271.</title>
        <authorList>
            <person name="Longley R."/>
            <person name="Bonito G."/>
            <person name="Trigodet F."/>
            <person name="Crosson S."/>
            <person name="Fiebig A."/>
        </authorList>
    </citation>
    <scope>NUCLEOTIDE SEQUENCE [LARGE SCALE GENOMIC DNA]</scope>
    <source>
        <strain evidence="3 4">RL271</strain>
    </source>
</reference>